<feature type="compositionally biased region" description="Basic and acidic residues" evidence="4">
    <location>
        <begin position="82"/>
        <end position="94"/>
    </location>
</feature>
<keyword evidence="3" id="KW-0539">Nucleus</keyword>
<keyword evidence="6" id="KW-1185">Reference proteome</keyword>
<dbReference type="AlphaFoldDB" id="A0A8H7DXC1"/>
<comment type="similarity">
    <text evidence="2">Belongs to the NRDE2 family.</text>
</comment>
<dbReference type="EMBL" id="JAACFV010000216">
    <property type="protein sequence ID" value="KAF7502824.1"/>
    <property type="molecule type" value="Genomic_DNA"/>
</dbReference>
<dbReference type="GO" id="GO:1902369">
    <property type="term" value="P:negative regulation of RNA catabolic process"/>
    <property type="evidence" value="ECO:0007669"/>
    <property type="project" value="TreeGrafter"/>
</dbReference>
<dbReference type="Proteomes" id="UP000606974">
    <property type="component" value="Unassembled WGS sequence"/>
</dbReference>
<proteinExistence type="inferred from homology"/>
<reference evidence="5" key="1">
    <citation type="submission" date="2020-02" db="EMBL/GenBank/DDBJ databases">
        <authorList>
            <person name="Palmer J.M."/>
        </authorList>
    </citation>
    <scope>NUCLEOTIDE SEQUENCE</scope>
    <source>
        <strain evidence="5">EPUS1.4</strain>
        <tissue evidence="5">Thallus</tissue>
    </source>
</reference>
<comment type="caution">
    <text evidence="5">The sequence shown here is derived from an EMBL/GenBank/DDBJ whole genome shotgun (WGS) entry which is preliminary data.</text>
</comment>
<dbReference type="GO" id="GO:0031048">
    <property type="term" value="P:regulatory ncRNA-mediated heterochromatin formation"/>
    <property type="evidence" value="ECO:0007669"/>
    <property type="project" value="TreeGrafter"/>
</dbReference>
<sequence>MERGDRQNPSAPEETSNSVNSASKSLESAVPRFASFKPRPPTASRDDEKNDRLRTARSIAPEKRGDRHTEPRYNKHRKHLHKENGRSGRADERLSTSASAVDLDPHHSLDRSGYRNLDGEDIAQFREDRRSDENNVRYGAPSRYTVPKYREAGRHGILGLHRGFKTTPELEPGRRLITTEHFHPPDRRGARSLRTSLLKETGPALVVAQKKNDAEVDAHKSYLPLSPYHSRKRQKLNDWCFHAEGRSPESLQQDNNTYDHDPDKSAAGQNLESLSTSSDPDSESAHTPGSDSGAGKSTRERHIHLSRLVNEDPSNVNAWLALIQHQDLLLAEAGGDFTRVSSDPQNHGHADVKLSMYKKALSKTKGHALQDRLVHGMMMEGAKVWDNAKLTKEWKSVLNDLPDSLRLWVQYLTFRQTNFLSFTYEGCRDLFKDCLNMIRKRQASSELEGIRSCVFVQMTIFMREAGFSEHAHALWQAIFEYCYFEPLSDQADDELFSFEEFWDSEVPRLGEEGARGWRVSRRSEVLPRSDPFIPTTTYQGDIRAWNVKEQQRMSSSTLPARTLDEVDEDDPFRVILFSDIQPFLFRPSGEEAQKQFLQAFLYFCDLLPFRPGPLSDRTLSEDPFMNNPLGDVWEMSLDGWIIPAERSQPFDFPLPSFVIDTASLWSDNECWPNPWRGLQSALSNKVRCDWVQRSLQQLLAASPKDELLAEYILAFKTQVDVKEARKNAKSLLKHDSSIRLYNAFALLECSTGSFQAAERVWSTTLSMRPSFSKTSQQDVILVWRSWLWALLDRQDFSRALRVCLAVADEKVTLDDLSQSGAAYSEGHPTTKLRAHQYLSSHLNQNLSLNNPALSVHYLDVLTLLTYLSSDHDLAASLAHYTTTSTHPAISQSPSALCLVHQSRARLLHLHARTSRSGYRPSDITIPLSESIRLFPGNTIFLCLYHFHTRRSLLTDRIREVIPTLTMASSTNQQSTTASQLLNPLLRPIIPTLFQIYSELNRPTFAGSTSHSIRAAFEEAVASAIDADPVSQTSQAGHHSPIIWKLYILWEVRVACSQRATKPAPSPRMRPAAKKSASAESKREDAADNRAIGVFHRAIRACPWCKSLYMLAFGVPELRDAMGEEQLRGVYDLMQDKGLRVHVDL</sequence>
<accession>A0A8H7DXC1</accession>
<evidence type="ECO:0000313" key="5">
    <source>
        <dbReference type="EMBL" id="KAF7502824.1"/>
    </source>
</evidence>
<dbReference type="InterPro" id="IPR013633">
    <property type="entry name" value="NRDE-2"/>
</dbReference>
<feature type="compositionally biased region" description="Basic and acidic residues" evidence="4">
    <location>
        <begin position="103"/>
        <end position="113"/>
    </location>
</feature>
<gene>
    <name evidence="5" type="ORF">GJ744_005017</name>
</gene>
<dbReference type="PANTHER" id="PTHR13471:SF0">
    <property type="entry name" value="NUCLEAR EXOSOME REGULATOR NRDE2"/>
    <property type="match status" value="1"/>
</dbReference>
<dbReference type="PANTHER" id="PTHR13471">
    <property type="entry name" value="TETRATRICOPEPTIDE-LIKE HELICAL"/>
    <property type="match status" value="1"/>
</dbReference>
<dbReference type="Pfam" id="PF08424">
    <property type="entry name" value="NRDE-2"/>
    <property type="match status" value="1"/>
</dbReference>
<organism evidence="5 6">
    <name type="scientific">Endocarpon pusillum</name>
    <dbReference type="NCBI Taxonomy" id="364733"/>
    <lineage>
        <taxon>Eukaryota</taxon>
        <taxon>Fungi</taxon>
        <taxon>Dikarya</taxon>
        <taxon>Ascomycota</taxon>
        <taxon>Pezizomycotina</taxon>
        <taxon>Eurotiomycetes</taxon>
        <taxon>Chaetothyriomycetidae</taxon>
        <taxon>Verrucariales</taxon>
        <taxon>Verrucariaceae</taxon>
        <taxon>Endocarpon</taxon>
    </lineage>
</organism>
<protein>
    <recommendedName>
        <fullName evidence="7">DUF1740-domain-containing protein</fullName>
    </recommendedName>
</protein>
<evidence type="ECO:0000256" key="1">
    <source>
        <dbReference type="ARBA" id="ARBA00004123"/>
    </source>
</evidence>
<feature type="compositionally biased region" description="Polar residues" evidence="4">
    <location>
        <begin position="7"/>
        <end position="26"/>
    </location>
</feature>
<feature type="region of interest" description="Disordered" evidence="4">
    <location>
        <begin position="1059"/>
        <end position="1083"/>
    </location>
</feature>
<dbReference type="OrthoDB" id="297219at2759"/>
<feature type="region of interest" description="Disordered" evidence="4">
    <location>
        <begin position="247"/>
        <end position="299"/>
    </location>
</feature>
<dbReference type="GO" id="GO:0071013">
    <property type="term" value="C:catalytic step 2 spliceosome"/>
    <property type="evidence" value="ECO:0007669"/>
    <property type="project" value="TreeGrafter"/>
</dbReference>
<evidence type="ECO:0000256" key="3">
    <source>
        <dbReference type="ARBA" id="ARBA00023242"/>
    </source>
</evidence>
<evidence type="ECO:0000313" key="6">
    <source>
        <dbReference type="Proteomes" id="UP000606974"/>
    </source>
</evidence>
<evidence type="ECO:0000256" key="4">
    <source>
        <dbReference type="SAM" id="MobiDB-lite"/>
    </source>
</evidence>
<comment type="subcellular location">
    <subcellularLocation>
        <location evidence="1">Nucleus</location>
    </subcellularLocation>
</comment>
<evidence type="ECO:0008006" key="7">
    <source>
        <dbReference type="Google" id="ProtNLM"/>
    </source>
</evidence>
<name>A0A8H7DXC1_9EURO</name>
<feature type="compositionally biased region" description="Basic and acidic residues" evidence="4">
    <location>
        <begin position="44"/>
        <end position="73"/>
    </location>
</feature>
<evidence type="ECO:0000256" key="2">
    <source>
        <dbReference type="ARBA" id="ARBA00009265"/>
    </source>
</evidence>
<feature type="region of interest" description="Disordered" evidence="4">
    <location>
        <begin position="1"/>
        <end position="115"/>
    </location>
</feature>